<evidence type="ECO:0000313" key="2">
    <source>
        <dbReference type="Proteomes" id="UP000027586"/>
    </source>
</evidence>
<comment type="caution">
    <text evidence="1">The sequence shown here is derived from an EMBL/GenBank/DDBJ whole genome shotgun (WGS) entry which is preliminary data.</text>
</comment>
<name>A0A068RN49_9FUNG</name>
<dbReference type="VEuPathDB" id="FungiDB:LCOR_02689.1"/>
<dbReference type="Proteomes" id="UP000027586">
    <property type="component" value="Unassembled WGS sequence"/>
</dbReference>
<organism evidence="1 2">
    <name type="scientific">Lichtheimia corymbifera JMRC:FSU:9682</name>
    <dbReference type="NCBI Taxonomy" id="1263082"/>
    <lineage>
        <taxon>Eukaryota</taxon>
        <taxon>Fungi</taxon>
        <taxon>Fungi incertae sedis</taxon>
        <taxon>Mucoromycota</taxon>
        <taxon>Mucoromycotina</taxon>
        <taxon>Mucoromycetes</taxon>
        <taxon>Mucorales</taxon>
        <taxon>Lichtheimiaceae</taxon>
        <taxon>Lichtheimia</taxon>
    </lineage>
</organism>
<dbReference type="AlphaFoldDB" id="A0A068RN49"/>
<proteinExistence type="predicted"/>
<gene>
    <name evidence="1" type="ORF">LCOR_02689.1</name>
</gene>
<evidence type="ECO:0000313" key="1">
    <source>
        <dbReference type="EMBL" id="CDH51022.1"/>
    </source>
</evidence>
<accession>A0A068RN49</accession>
<protein>
    <submittedName>
        <fullName evidence="1">Uncharacterized protein</fullName>
    </submittedName>
</protein>
<dbReference type="EMBL" id="CBTN010000008">
    <property type="protein sequence ID" value="CDH51022.1"/>
    <property type="molecule type" value="Genomic_DNA"/>
</dbReference>
<keyword evidence="2" id="KW-1185">Reference proteome</keyword>
<sequence>MNNIFGLKAICYEQANPNGHNGVECALSDTQDCCLSLLLYRFTLGAAARFDRKDVLSFGFSFQFDIITHAFDFQQPTTKVFTLYERDPSPGNATRASLSL</sequence>
<reference evidence="1" key="1">
    <citation type="submission" date="2013-08" db="EMBL/GenBank/DDBJ databases">
        <title>Gene expansion shapes genome architecture in the human pathogen Lichtheimia corymbifera: an evolutionary genomics analysis in the ancient terrestrial Mucorales (Mucoromycotina).</title>
        <authorList>
            <person name="Schwartze V.U."/>
            <person name="Winter S."/>
            <person name="Shelest E."/>
            <person name="Marcet-Houben M."/>
            <person name="Horn F."/>
            <person name="Wehner S."/>
            <person name="Hoffmann K."/>
            <person name="Riege K."/>
            <person name="Sammeth M."/>
            <person name="Nowrousian M."/>
            <person name="Valiante V."/>
            <person name="Linde J."/>
            <person name="Jacobsen I.D."/>
            <person name="Marz M."/>
            <person name="Brakhage A.A."/>
            <person name="Gabaldon T."/>
            <person name="Bocker S."/>
            <person name="Voigt K."/>
        </authorList>
    </citation>
    <scope>NUCLEOTIDE SEQUENCE [LARGE SCALE GENOMIC DNA]</scope>
    <source>
        <strain evidence="1">FSU 9682</strain>
    </source>
</reference>